<dbReference type="InterPro" id="IPR021109">
    <property type="entry name" value="Peptidase_aspartic_dom_sf"/>
</dbReference>
<proteinExistence type="predicted"/>
<evidence type="ECO:0000313" key="2">
    <source>
        <dbReference type="Proteomes" id="UP001189122"/>
    </source>
</evidence>
<evidence type="ECO:0000313" key="1">
    <source>
        <dbReference type="EMBL" id="CAA2634454.1"/>
    </source>
</evidence>
<protein>
    <submittedName>
        <fullName evidence="1">Uncharacterized protein</fullName>
    </submittedName>
</protein>
<dbReference type="EMBL" id="LR743605">
    <property type="protein sequence ID" value="CAA2634454.1"/>
    <property type="molecule type" value="Genomic_DNA"/>
</dbReference>
<reference evidence="1 2" key="1">
    <citation type="submission" date="2019-12" db="EMBL/GenBank/DDBJ databases">
        <authorList>
            <person name="Scholz U."/>
            <person name="Mascher M."/>
            <person name="Fiebig A."/>
        </authorList>
    </citation>
    <scope>NUCLEOTIDE SEQUENCE</scope>
</reference>
<dbReference type="EMBL" id="CACRZD030000018">
    <property type="protein sequence ID" value="CAA6673447.1"/>
    <property type="molecule type" value="Genomic_DNA"/>
</dbReference>
<organism evidence="1">
    <name type="scientific">Spirodela intermedia</name>
    <name type="common">Intermediate duckweed</name>
    <dbReference type="NCBI Taxonomy" id="51605"/>
    <lineage>
        <taxon>Eukaryota</taxon>
        <taxon>Viridiplantae</taxon>
        <taxon>Streptophyta</taxon>
        <taxon>Embryophyta</taxon>
        <taxon>Tracheophyta</taxon>
        <taxon>Spermatophyta</taxon>
        <taxon>Magnoliopsida</taxon>
        <taxon>Liliopsida</taxon>
        <taxon>Araceae</taxon>
        <taxon>Lemnoideae</taxon>
        <taxon>Spirodela</taxon>
    </lineage>
</organism>
<gene>
    <name evidence="1" type="ORF">SI7747_18019864</name>
</gene>
<sequence>MKQIRQENHDTILRLEKEISRLALADSKRETNELKKIVSFPKALEPKLRKRVEPNEELMEIFKQVHISIPLVDTIKHIPTYAKFLKELCTPRRRTKTNLVELQLADRSIKTPSSLLEDAIIKVKGCRFLVIFLILDIPILDNLTHAPIIIGHLFLATAKANIDWENGITNMKYLFKYF</sequence>
<dbReference type="Gene3D" id="2.40.70.10">
    <property type="entry name" value="Acid Proteases"/>
    <property type="match status" value="1"/>
</dbReference>
<dbReference type="PANTHER" id="PTHR33067:SF9">
    <property type="entry name" value="RNA-DIRECTED DNA POLYMERASE"/>
    <property type="match status" value="1"/>
</dbReference>
<dbReference type="AlphaFoldDB" id="A0A7I8JTC9"/>
<dbReference type="Proteomes" id="UP001189122">
    <property type="component" value="Unassembled WGS sequence"/>
</dbReference>
<name>A0A7I8JTC9_SPIIN</name>
<dbReference type="PANTHER" id="PTHR33067">
    <property type="entry name" value="RNA-DIRECTED DNA POLYMERASE-RELATED"/>
    <property type="match status" value="1"/>
</dbReference>
<keyword evidence="2" id="KW-1185">Reference proteome</keyword>
<accession>A0A7I8JTC9</accession>